<reference evidence="1 2" key="1">
    <citation type="submission" date="2017-06" db="EMBL/GenBank/DDBJ databases">
        <title>Genome sequencing of cyanobaciteial culture collection at National Institute for Environmental Studies (NIES).</title>
        <authorList>
            <person name="Hirose Y."/>
            <person name="Shimura Y."/>
            <person name="Fujisawa T."/>
            <person name="Nakamura Y."/>
            <person name="Kawachi M."/>
        </authorList>
    </citation>
    <scope>NUCLEOTIDE SEQUENCE [LARGE SCALE GENOMIC DNA]</scope>
    <source>
        <strain evidence="1 2">NIES-37</strain>
    </source>
</reference>
<accession>A0A1Z4N5A4</accession>
<proteinExistence type="predicted"/>
<evidence type="ECO:0000313" key="1">
    <source>
        <dbReference type="EMBL" id="BAZ00896.1"/>
    </source>
</evidence>
<protein>
    <submittedName>
        <fullName evidence="1">Uncharacterized protein</fullName>
    </submittedName>
</protein>
<dbReference type="AlphaFoldDB" id="A0A1Z4N5A4"/>
<evidence type="ECO:0000313" key="2">
    <source>
        <dbReference type="Proteomes" id="UP000218785"/>
    </source>
</evidence>
<dbReference type="KEGG" id="ttq:NIES37_48940"/>
<sequence length="159" mass="17928">MLLRSVAIASSVTVSIILGIFVEIQPSTSQLSQVNNQEVLESKLEIVKNRDDLIRLNGQRVKLIGRYTSRSWKPNPESTGIPGFQGLYIKSQVVLEDETKVSIYPSWNKQSLRSPDEVEKYNNQIVEAIGVVEFDAAPFPNSSTRESFINLTQLNLYKQ</sequence>
<dbReference type="RefSeq" id="WP_321206849.1">
    <property type="nucleotide sequence ID" value="NZ_CAWNJS010000001.1"/>
</dbReference>
<organism evidence="1 2">
    <name type="scientific">Tolypothrix tenuis PCC 7101</name>
    <dbReference type="NCBI Taxonomy" id="231146"/>
    <lineage>
        <taxon>Bacteria</taxon>
        <taxon>Bacillati</taxon>
        <taxon>Cyanobacteriota</taxon>
        <taxon>Cyanophyceae</taxon>
        <taxon>Nostocales</taxon>
        <taxon>Tolypothrichaceae</taxon>
        <taxon>Tolypothrix</taxon>
    </lineage>
</organism>
<gene>
    <name evidence="1" type="ORF">NIES37_48940</name>
</gene>
<dbReference type="Proteomes" id="UP000218785">
    <property type="component" value="Chromosome"/>
</dbReference>
<dbReference type="EMBL" id="AP018248">
    <property type="protein sequence ID" value="BAZ00896.1"/>
    <property type="molecule type" value="Genomic_DNA"/>
</dbReference>
<name>A0A1Z4N5A4_9CYAN</name>
<keyword evidence="2" id="KW-1185">Reference proteome</keyword>